<keyword evidence="2" id="KW-0732">Signal</keyword>
<dbReference type="AlphaFoldDB" id="A0A4Z0YHX6"/>
<keyword evidence="1" id="KW-1133">Transmembrane helix</keyword>
<evidence type="ECO:0000313" key="4">
    <source>
        <dbReference type="Proteomes" id="UP000297716"/>
    </source>
</evidence>
<reference evidence="3 4" key="1">
    <citation type="submission" date="2019-03" db="EMBL/GenBank/DDBJ databases">
        <title>Draft genome sequence of Xylaria hypoxylon DSM 108379, a ubiquitous saprotrophic-parasitic fungi on hardwood.</title>
        <authorList>
            <person name="Buettner E."/>
            <person name="Leonhardt S."/>
            <person name="Gebauer A.M."/>
            <person name="Liers C."/>
            <person name="Hofrichter M."/>
            <person name="Kellner H."/>
        </authorList>
    </citation>
    <scope>NUCLEOTIDE SEQUENCE [LARGE SCALE GENOMIC DNA]</scope>
    <source>
        <strain evidence="3 4">DSM 108379</strain>
    </source>
</reference>
<feature type="chain" id="PRO_5021299486" evidence="2">
    <location>
        <begin position="24"/>
        <end position="161"/>
    </location>
</feature>
<dbReference type="EMBL" id="SKBN01000335">
    <property type="protein sequence ID" value="TGJ78901.1"/>
    <property type="molecule type" value="Genomic_DNA"/>
</dbReference>
<comment type="caution">
    <text evidence="3">The sequence shown here is derived from an EMBL/GenBank/DDBJ whole genome shotgun (WGS) entry which is preliminary data.</text>
</comment>
<evidence type="ECO:0000256" key="2">
    <source>
        <dbReference type="SAM" id="SignalP"/>
    </source>
</evidence>
<name>A0A4Z0YHX6_9PEZI</name>
<accession>A0A4Z0YHX6</accession>
<organism evidence="3 4">
    <name type="scientific">Xylaria hypoxylon</name>
    <dbReference type="NCBI Taxonomy" id="37992"/>
    <lineage>
        <taxon>Eukaryota</taxon>
        <taxon>Fungi</taxon>
        <taxon>Dikarya</taxon>
        <taxon>Ascomycota</taxon>
        <taxon>Pezizomycotina</taxon>
        <taxon>Sordariomycetes</taxon>
        <taxon>Xylariomycetidae</taxon>
        <taxon>Xylariales</taxon>
        <taxon>Xylariaceae</taxon>
        <taxon>Xylaria</taxon>
    </lineage>
</organism>
<keyword evidence="1" id="KW-0812">Transmembrane</keyword>
<proteinExistence type="predicted"/>
<feature type="signal peptide" evidence="2">
    <location>
        <begin position="1"/>
        <end position="23"/>
    </location>
</feature>
<gene>
    <name evidence="3" type="ORF">E0Z10_g9862</name>
</gene>
<dbReference type="OrthoDB" id="5405107at2759"/>
<evidence type="ECO:0000313" key="3">
    <source>
        <dbReference type="EMBL" id="TGJ78901.1"/>
    </source>
</evidence>
<sequence length="161" mass="17392">MLLKLIHLGQIVIAAYGAMQCQAAITKLLEYEDATKKLAKISSEAERQLHKTRTTQAAGAIAILVSFAVSVLLTTAGASRGMLVRYLASPVMALAVFAARAYLQDFWMGKGGKPVTASKIPLPKMEGYNEALERTQKSLEVLGWLTISWAASSVLAFIEGY</sequence>
<keyword evidence="4" id="KW-1185">Reference proteome</keyword>
<keyword evidence="1" id="KW-0472">Membrane</keyword>
<evidence type="ECO:0000256" key="1">
    <source>
        <dbReference type="SAM" id="Phobius"/>
    </source>
</evidence>
<feature type="transmembrane region" description="Helical" evidence="1">
    <location>
        <begin position="57"/>
        <end position="76"/>
    </location>
</feature>
<dbReference type="Proteomes" id="UP000297716">
    <property type="component" value="Unassembled WGS sequence"/>
</dbReference>
<feature type="transmembrane region" description="Helical" evidence="1">
    <location>
        <begin position="141"/>
        <end position="158"/>
    </location>
</feature>
<protein>
    <submittedName>
        <fullName evidence="3">Uncharacterized protein</fullName>
    </submittedName>
</protein>
<feature type="transmembrane region" description="Helical" evidence="1">
    <location>
        <begin position="83"/>
        <end position="103"/>
    </location>
</feature>